<dbReference type="InterPro" id="IPR025714">
    <property type="entry name" value="Methyltranfer_dom"/>
</dbReference>
<dbReference type="KEGG" id="erx:ATZ35_01810"/>
<dbReference type="RefSeq" id="WP_208928987.1">
    <property type="nucleotide sequence ID" value="NZ_CP013655.1"/>
</dbReference>
<feature type="domain" description="Methyltransferase" evidence="1">
    <location>
        <begin position="36"/>
        <end position="143"/>
    </location>
</feature>
<dbReference type="Pfam" id="PF13847">
    <property type="entry name" value="Methyltransf_31"/>
    <property type="match status" value="1"/>
</dbReference>
<sequence>MEKYHVNYDKYADDYLANRQINKTIYDLLCRQLHISKNDRILEYGCGTGNYLIELEKYHEANFWGVDTSQKMIENATFCSKKIHFKHFNSLPLTIEDSFFNGIFCIDVIHHIRDLPLFFTELDRIAKVGCKLVICTESPSQLEEKYWIKYFPSIATIDKKRFHPISKLLSVAQNNNWNFLSETRIEQHVIEPIKKDFLAKVNTKSISAFVLLDSEEYELGYQHLINDFSKSKPISKYEGYTILQLEKGCE</sequence>
<dbReference type="SUPFAM" id="SSF53335">
    <property type="entry name" value="S-adenosyl-L-methionine-dependent methyltransferases"/>
    <property type="match status" value="1"/>
</dbReference>
<evidence type="ECO:0000313" key="3">
    <source>
        <dbReference type="Proteomes" id="UP000067523"/>
    </source>
</evidence>
<accession>A0A0U2ITS9</accession>
<dbReference type="InterPro" id="IPR029063">
    <property type="entry name" value="SAM-dependent_MTases_sf"/>
</dbReference>
<keyword evidence="3" id="KW-1185">Reference proteome</keyword>
<name>A0A0U2ITS9_9ENTE</name>
<evidence type="ECO:0000259" key="1">
    <source>
        <dbReference type="Pfam" id="PF13847"/>
    </source>
</evidence>
<dbReference type="CDD" id="cd02440">
    <property type="entry name" value="AdoMet_MTases"/>
    <property type="match status" value="1"/>
</dbReference>
<organism evidence="2 3">
    <name type="scientific">Enterococcus rotai</name>
    <dbReference type="NCBI Taxonomy" id="118060"/>
    <lineage>
        <taxon>Bacteria</taxon>
        <taxon>Bacillati</taxon>
        <taxon>Bacillota</taxon>
        <taxon>Bacilli</taxon>
        <taxon>Lactobacillales</taxon>
        <taxon>Enterococcaceae</taxon>
        <taxon>Enterococcus</taxon>
    </lineage>
</organism>
<dbReference type="Gene3D" id="3.40.50.150">
    <property type="entry name" value="Vaccinia Virus protein VP39"/>
    <property type="match status" value="1"/>
</dbReference>
<reference evidence="3" key="1">
    <citation type="submission" date="2015-12" db="EMBL/GenBank/DDBJ databases">
        <authorList>
            <person name="Lauer A."/>
            <person name="Humrighouse B."/>
            <person name="Loparev V."/>
            <person name="Shewmaker P.L."/>
            <person name="Whitney A.M."/>
            <person name="McLaughlin R.W."/>
        </authorList>
    </citation>
    <scope>NUCLEOTIDE SEQUENCE [LARGE SCALE GENOMIC DNA]</scope>
    <source>
        <strain evidence="3">LMG 26678</strain>
    </source>
</reference>
<dbReference type="PANTHER" id="PTHR43861">
    <property type="entry name" value="TRANS-ACONITATE 2-METHYLTRANSFERASE-RELATED"/>
    <property type="match status" value="1"/>
</dbReference>
<dbReference type="Proteomes" id="UP000067523">
    <property type="component" value="Chromosome"/>
</dbReference>
<proteinExistence type="predicted"/>
<dbReference type="EMBL" id="CP013655">
    <property type="protein sequence ID" value="ALS35934.1"/>
    <property type="molecule type" value="Genomic_DNA"/>
</dbReference>
<dbReference type="STRING" id="118060.ATZ35_01810"/>
<dbReference type="AlphaFoldDB" id="A0A0U2ITS9"/>
<dbReference type="PANTHER" id="PTHR43861:SF1">
    <property type="entry name" value="TRANS-ACONITATE 2-METHYLTRANSFERASE"/>
    <property type="match status" value="1"/>
</dbReference>
<protein>
    <recommendedName>
        <fullName evidence="1">Methyltransferase domain-containing protein</fullName>
    </recommendedName>
</protein>
<evidence type="ECO:0000313" key="2">
    <source>
        <dbReference type="EMBL" id="ALS35934.1"/>
    </source>
</evidence>
<gene>
    <name evidence="2" type="ORF">ATZ35_01810</name>
</gene>